<evidence type="ECO:0000313" key="3">
    <source>
        <dbReference type="Proteomes" id="UP000324639"/>
    </source>
</evidence>
<name>A0A9X9L739_BLUGR</name>
<reference evidence="2 3" key="1">
    <citation type="submission" date="2018-08" db="EMBL/GenBank/DDBJ databases">
        <authorList>
            <person name="Muller C M."/>
        </authorList>
    </citation>
    <scope>NUCLEOTIDE SEQUENCE [LARGE SCALE GENOMIC DNA]</scope>
</reference>
<dbReference type="EMBL" id="LR026984">
    <property type="protein sequence ID" value="VCU38981.1"/>
    <property type="molecule type" value="Genomic_DNA"/>
</dbReference>
<keyword evidence="1" id="KW-0732">Signal</keyword>
<sequence length="39" mass="4261">MKGVVIRLLVMFSGMVLVAWAPTPLGKETSPITFRAKKS</sequence>
<feature type="chain" id="PRO_5040725550" evidence="1">
    <location>
        <begin position="22"/>
        <end position="39"/>
    </location>
</feature>
<accession>A0A9X9L739</accession>
<gene>
    <name evidence="2" type="ORF">BGT96224V316_LOCUS632</name>
</gene>
<evidence type="ECO:0000313" key="2">
    <source>
        <dbReference type="EMBL" id="VCU38981.1"/>
    </source>
</evidence>
<evidence type="ECO:0000256" key="1">
    <source>
        <dbReference type="SAM" id="SignalP"/>
    </source>
</evidence>
<feature type="signal peptide" evidence="1">
    <location>
        <begin position="1"/>
        <end position="21"/>
    </location>
</feature>
<dbReference type="AlphaFoldDB" id="A0A9X9L739"/>
<protein>
    <submittedName>
        <fullName evidence="2">Bgt-55098</fullName>
    </submittedName>
</protein>
<organism evidence="2 3">
    <name type="scientific">Blumeria graminis f. sp. tritici</name>
    <dbReference type="NCBI Taxonomy" id="62690"/>
    <lineage>
        <taxon>Eukaryota</taxon>
        <taxon>Fungi</taxon>
        <taxon>Dikarya</taxon>
        <taxon>Ascomycota</taxon>
        <taxon>Pezizomycotina</taxon>
        <taxon>Leotiomycetes</taxon>
        <taxon>Erysiphales</taxon>
        <taxon>Erysiphaceae</taxon>
        <taxon>Blumeria</taxon>
    </lineage>
</organism>
<dbReference type="Proteomes" id="UP000324639">
    <property type="component" value="Chromosome Bgt_-01"/>
</dbReference>
<keyword evidence="3" id="KW-1185">Reference proteome</keyword>
<proteinExistence type="predicted"/>